<sequence length="140" mass="16425">MSLSFIQEMQLIANDESLQEEMKDEVFKEKQNKIKHELFLKLSQKYYWLIVESIKYASMNGKTYKYLNFCRKDFKADFPGVGNPVSVQEQWLDEIIKPHSKYIPAGGRSLIGIQYNIWNNRSFTTVITWGSTNLDRDGTK</sequence>
<name>A0A9E8GBI1_9VIRU</name>
<organism evidence="2">
    <name type="scientific">Nucleocytoviricota sp</name>
    <dbReference type="NCBI Taxonomy" id="2809609"/>
    <lineage>
        <taxon>Viruses</taxon>
        <taxon>Varidnaviria</taxon>
        <taxon>Bamfordvirae</taxon>
        <taxon>Nucleocytoviricota</taxon>
    </lineage>
</organism>
<accession>A0A9E8GBI1</accession>
<evidence type="ECO:0000313" key="1">
    <source>
        <dbReference type="EMBL" id="UZT28973.1"/>
    </source>
</evidence>
<protein>
    <submittedName>
        <fullName evidence="2">Uncharacterized protein</fullName>
    </submittedName>
</protein>
<dbReference type="EMBL" id="OP765584">
    <property type="protein sequence ID" value="UZT29315.1"/>
    <property type="molecule type" value="Genomic_DNA"/>
</dbReference>
<proteinExistence type="predicted"/>
<dbReference type="EMBL" id="OP765507">
    <property type="protein sequence ID" value="UZT28973.1"/>
    <property type="molecule type" value="Genomic_DNA"/>
</dbReference>
<reference evidence="2" key="1">
    <citation type="submission" date="2022-11" db="EMBL/GenBank/DDBJ databases">
        <title>Genomics discovery of giant fungal viruses from subsurface oceanic crustal fluids.</title>
        <authorList>
            <person name="Bhattacharjee A.S."/>
            <person name="Schulz F."/>
            <person name="Woyke T."/>
            <person name="Orcutt B.N."/>
            <person name="Matinez Martinez J."/>
        </authorList>
    </citation>
    <scope>NUCLEOTIDE SEQUENCE</scope>
    <source>
        <strain evidence="1">VSAG1.JdFR</strain>
        <strain evidence="2">VSAG8.JdFR</strain>
    </source>
</reference>
<evidence type="ECO:0000313" key="2">
    <source>
        <dbReference type="EMBL" id="UZT29315.1"/>
    </source>
</evidence>